<dbReference type="Pfam" id="PF14559">
    <property type="entry name" value="TPR_19"/>
    <property type="match status" value="1"/>
</dbReference>
<dbReference type="PANTHER" id="PTHR30413:SF10">
    <property type="entry name" value="CAPSULE POLYSACCHARIDE EXPORT INNER-MEMBRANE PROTEIN CTRC"/>
    <property type="match status" value="1"/>
</dbReference>
<evidence type="ECO:0000256" key="1">
    <source>
        <dbReference type="ARBA" id="ARBA00007783"/>
    </source>
</evidence>
<keyword evidence="6" id="KW-1185">Reference proteome</keyword>
<evidence type="ECO:0000256" key="2">
    <source>
        <dbReference type="ARBA" id="ARBA00022448"/>
    </source>
</evidence>
<comment type="similarity">
    <text evidence="1">Belongs to the ABC-2 integral membrane protein family.</text>
</comment>
<dbReference type="PROSITE" id="PS50005">
    <property type="entry name" value="TPR"/>
    <property type="match status" value="2"/>
</dbReference>
<dbReference type="InterPro" id="IPR019734">
    <property type="entry name" value="TPR_rpt"/>
</dbReference>
<reference evidence="5 6" key="1">
    <citation type="submission" date="2021-06" db="EMBL/GenBank/DDBJ databases">
        <authorList>
            <person name="Lee D.H."/>
        </authorList>
    </citation>
    <scope>NUCLEOTIDE SEQUENCE [LARGE SCALE GENOMIC DNA]</scope>
    <source>
        <strain evidence="5 6">MMS21-HV4-11</strain>
    </source>
</reference>
<evidence type="ECO:0000313" key="6">
    <source>
        <dbReference type="Proteomes" id="UP000727907"/>
    </source>
</evidence>
<proteinExistence type="inferred from homology"/>
<comment type="caution">
    <text evidence="5">The sequence shown here is derived from an EMBL/GenBank/DDBJ whole genome shotgun (WGS) entry which is preliminary data.</text>
</comment>
<organism evidence="5 6">
    <name type="scientific">Reyranella humidisoli</name>
    <dbReference type="NCBI Taxonomy" id="2849149"/>
    <lineage>
        <taxon>Bacteria</taxon>
        <taxon>Pseudomonadati</taxon>
        <taxon>Pseudomonadota</taxon>
        <taxon>Alphaproteobacteria</taxon>
        <taxon>Hyphomicrobiales</taxon>
        <taxon>Reyranellaceae</taxon>
        <taxon>Reyranella</taxon>
    </lineage>
</organism>
<keyword evidence="4" id="KW-0472">Membrane</keyword>
<feature type="transmembrane region" description="Helical" evidence="4">
    <location>
        <begin position="489"/>
        <end position="514"/>
    </location>
</feature>
<protein>
    <submittedName>
        <fullName evidence="5">Tetratricopeptide repeat protein</fullName>
    </submittedName>
</protein>
<dbReference type="RefSeq" id="WP_216960264.1">
    <property type="nucleotide sequence ID" value="NZ_JAHOPB010000001.1"/>
</dbReference>
<feature type="transmembrane region" description="Helical" evidence="4">
    <location>
        <begin position="618"/>
        <end position="637"/>
    </location>
</feature>
<dbReference type="Proteomes" id="UP000727907">
    <property type="component" value="Unassembled WGS sequence"/>
</dbReference>
<feature type="repeat" description="TPR" evidence="3">
    <location>
        <begin position="235"/>
        <end position="268"/>
    </location>
</feature>
<sequence>MADAERLSAETPIEEVRARLSSDEAAAALSVEDLLVASEVAYVNRDLATSVRAMTLLVARDPDSAPFHHRLAVLLFESGDAAGAAESAARAVAYDPGLEPAHDLHVQARLQAGDVEGALAAAEARATLCGPSQAAQLQRARLLVQANRIEEALQAVHSVNDAGTPTEESLLMEIELAYRSGDLHAASSAAARAARLWPDAAAPRDKLARILFELSHHGRAIPLLLRLREEQPDDASVCHLLAASYASMGKNRLALDEILHALRIDPENGEYLYMAGVLSNRLGEREQGIRYLRQALAASPDKAEIHVELAHALAHANEDEEAVEVIDRASQLAPASTSVRDLRLFLLAKRSGREPVAYAGGSGLFPPMPRAPWRDRPARPPSRFAAVRDQLVTQARVLTALVLRDFRHRTAQGRFGFLSLFIPQAINIVTLGIVLSLFNGGMPPIGGHLFFFYATGVMPFYLFIHVIDHSQNLFQDNIGVLQVPVIARLDLVLAMALTELLIGFTVIVVTFGTFELISYGPRTDSHIEAVYATLAVWLFALGLGLISAVMNNLWRPWANGWMIMQRFLYVASGVFFLPQSMPEWIREPLSWNPLLQCIEWFRTGFFRDYDPPWLDKTYIFAVAFGTVLVGLILERALRRRMRTQ</sequence>
<gene>
    <name evidence="5" type="ORF">KQ910_12290</name>
</gene>
<evidence type="ECO:0000313" key="5">
    <source>
        <dbReference type="EMBL" id="MBU8874544.1"/>
    </source>
</evidence>
<dbReference type="SMART" id="SM00028">
    <property type="entry name" value="TPR"/>
    <property type="match status" value="4"/>
</dbReference>
<accession>A0ABS6IIW7</accession>
<feature type="transmembrane region" description="Helical" evidence="4">
    <location>
        <begin position="450"/>
        <end position="468"/>
    </location>
</feature>
<feature type="transmembrane region" description="Helical" evidence="4">
    <location>
        <begin position="415"/>
        <end position="438"/>
    </location>
</feature>
<evidence type="ECO:0000256" key="4">
    <source>
        <dbReference type="SAM" id="Phobius"/>
    </source>
</evidence>
<keyword evidence="2" id="KW-0813">Transport</keyword>
<dbReference type="PANTHER" id="PTHR30413">
    <property type="entry name" value="INNER MEMBRANE TRANSPORT PERMEASE"/>
    <property type="match status" value="1"/>
</dbReference>
<evidence type="ECO:0000256" key="3">
    <source>
        <dbReference type="PROSITE-ProRule" id="PRU00339"/>
    </source>
</evidence>
<feature type="transmembrane region" description="Helical" evidence="4">
    <location>
        <begin position="534"/>
        <end position="554"/>
    </location>
</feature>
<feature type="repeat" description="TPR" evidence="3">
    <location>
        <begin position="303"/>
        <end position="336"/>
    </location>
</feature>
<keyword evidence="4" id="KW-1133">Transmembrane helix</keyword>
<keyword evidence="4" id="KW-0812">Transmembrane</keyword>
<keyword evidence="3" id="KW-0802">TPR repeat</keyword>
<name>A0ABS6IIW7_9HYPH</name>
<dbReference type="EMBL" id="JAHOPB010000001">
    <property type="protein sequence ID" value="MBU8874544.1"/>
    <property type="molecule type" value="Genomic_DNA"/>
</dbReference>
<dbReference type="Pfam" id="PF13432">
    <property type="entry name" value="TPR_16"/>
    <property type="match status" value="2"/>
</dbReference>